<name>J1HNP3_9ACTO</name>
<dbReference type="PATRIC" id="fig|1125718.3.peg.411"/>
<evidence type="ECO:0000313" key="2">
    <source>
        <dbReference type="Proteomes" id="UP000002941"/>
    </source>
</evidence>
<reference evidence="1 2" key="1">
    <citation type="submission" date="2012-05" db="EMBL/GenBank/DDBJ databases">
        <authorList>
            <person name="Harkins D.M."/>
            <person name="Madupu R."/>
            <person name="Durkin A.S."/>
            <person name="Torralba M."/>
            <person name="Methe B."/>
            <person name="Sutton G.G."/>
            <person name="Nelson K.E."/>
        </authorList>
    </citation>
    <scope>NUCLEOTIDE SEQUENCE [LARGE SCALE GENOMIC DNA]</scope>
    <source>
        <strain evidence="1 2">F0489</strain>
    </source>
</reference>
<comment type="caution">
    <text evidence="1">The sequence shown here is derived from an EMBL/GenBank/DDBJ whole genome shotgun (WGS) entry which is preliminary data.</text>
</comment>
<dbReference type="AlphaFoldDB" id="J1HNP3"/>
<proteinExistence type="predicted"/>
<dbReference type="Proteomes" id="UP000002941">
    <property type="component" value="Unassembled WGS sequence"/>
</dbReference>
<organism evidence="1 2">
    <name type="scientific">Actinomyces massiliensis F0489</name>
    <dbReference type="NCBI Taxonomy" id="1125718"/>
    <lineage>
        <taxon>Bacteria</taxon>
        <taxon>Bacillati</taxon>
        <taxon>Actinomycetota</taxon>
        <taxon>Actinomycetes</taxon>
        <taxon>Actinomycetales</taxon>
        <taxon>Actinomycetaceae</taxon>
        <taxon>Actinomyces</taxon>
    </lineage>
</organism>
<keyword evidence="2" id="KW-1185">Reference proteome</keyword>
<gene>
    <name evidence="1" type="ORF">HMPREF1318_2832</name>
</gene>
<dbReference type="EMBL" id="AKFT01000027">
    <property type="protein sequence ID" value="EJF47203.1"/>
    <property type="molecule type" value="Genomic_DNA"/>
</dbReference>
<accession>J1HNP3</accession>
<evidence type="ECO:0000313" key="1">
    <source>
        <dbReference type="EMBL" id="EJF47203.1"/>
    </source>
</evidence>
<protein>
    <submittedName>
        <fullName evidence="1">Uncharacterized protein</fullName>
    </submittedName>
</protein>
<sequence>MAGIGNRRDAKREFGLIDEATKRPVTVQFSENDLEIVTMEMISRRVTVWGPLQHNADGGKDVLTMEGFERYGC</sequence>